<dbReference type="EMBL" id="JAGGNH010000010">
    <property type="protein sequence ID" value="KAJ0961969.1"/>
    <property type="molecule type" value="Genomic_DNA"/>
</dbReference>
<gene>
    <name evidence="2" type="ORF">J5N97_029797</name>
</gene>
<keyword evidence="1" id="KW-0812">Transmembrane</keyword>
<proteinExistence type="predicted"/>
<reference evidence="2" key="1">
    <citation type="submission" date="2021-03" db="EMBL/GenBank/DDBJ databases">
        <authorList>
            <person name="Li Z."/>
            <person name="Yang C."/>
        </authorList>
    </citation>
    <scope>NUCLEOTIDE SEQUENCE</scope>
    <source>
        <strain evidence="2">Dzin_1.0</strain>
        <tissue evidence="2">Leaf</tissue>
    </source>
</reference>
<keyword evidence="3" id="KW-1185">Reference proteome</keyword>
<feature type="transmembrane region" description="Helical" evidence="1">
    <location>
        <begin position="60"/>
        <end position="81"/>
    </location>
</feature>
<dbReference type="Proteomes" id="UP001085076">
    <property type="component" value="Miscellaneous, Linkage group lg10"/>
</dbReference>
<comment type="caution">
    <text evidence="2">The sequence shown here is derived from an EMBL/GenBank/DDBJ whole genome shotgun (WGS) entry which is preliminary data.</text>
</comment>
<dbReference type="AlphaFoldDB" id="A0A9D5H3L4"/>
<keyword evidence="1" id="KW-0472">Membrane</keyword>
<organism evidence="2 3">
    <name type="scientific">Dioscorea zingiberensis</name>
    <dbReference type="NCBI Taxonomy" id="325984"/>
    <lineage>
        <taxon>Eukaryota</taxon>
        <taxon>Viridiplantae</taxon>
        <taxon>Streptophyta</taxon>
        <taxon>Embryophyta</taxon>
        <taxon>Tracheophyta</taxon>
        <taxon>Spermatophyta</taxon>
        <taxon>Magnoliopsida</taxon>
        <taxon>Liliopsida</taxon>
        <taxon>Dioscoreales</taxon>
        <taxon>Dioscoreaceae</taxon>
        <taxon>Dioscorea</taxon>
    </lineage>
</organism>
<protein>
    <submittedName>
        <fullName evidence="2">Uncharacterized protein</fullName>
    </submittedName>
</protein>
<evidence type="ECO:0000256" key="1">
    <source>
        <dbReference type="SAM" id="Phobius"/>
    </source>
</evidence>
<name>A0A9D5H3L4_9LILI</name>
<keyword evidence="1" id="KW-1133">Transmembrane helix</keyword>
<reference evidence="2" key="2">
    <citation type="journal article" date="2022" name="Hortic Res">
        <title>The genome of Dioscorea zingiberensis sheds light on the biosynthesis, origin and evolution of the medicinally important diosgenin saponins.</title>
        <authorList>
            <person name="Li Y."/>
            <person name="Tan C."/>
            <person name="Li Z."/>
            <person name="Guo J."/>
            <person name="Li S."/>
            <person name="Chen X."/>
            <person name="Wang C."/>
            <person name="Dai X."/>
            <person name="Yang H."/>
            <person name="Song W."/>
            <person name="Hou L."/>
            <person name="Xu J."/>
            <person name="Tong Z."/>
            <person name="Xu A."/>
            <person name="Yuan X."/>
            <person name="Wang W."/>
            <person name="Yang Q."/>
            <person name="Chen L."/>
            <person name="Sun Z."/>
            <person name="Wang K."/>
            <person name="Pan B."/>
            <person name="Chen J."/>
            <person name="Bao Y."/>
            <person name="Liu F."/>
            <person name="Qi X."/>
            <person name="Gang D.R."/>
            <person name="Wen J."/>
            <person name="Li J."/>
        </authorList>
    </citation>
    <scope>NUCLEOTIDE SEQUENCE</scope>
    <source>
        <strain evidence="2">Dzin_1.0</strain>
    </source>
</reference>
<accession>A0A9D5H3L4</accession>
<evidence type="ECO:0000313" key="3">
    <source>
        <dbReference type="Proteomes" id="UP001085076"/>
    </source>
</evidence>
<evidence type="ECO:0000313" key="2">
    <source>
        <dbReference type="EMBL" id="KAJ0961969.1"/>
    </source>
</evidence>
<sequence>MPLLRRDAHVGRLSDSSHRTPTVVPLSLYAFSSPEALSLLDFLFVSDVVILPFLPLVSDVAVLPLISFLTCSPALIMPYLAMRFCHGGSRVILPRRASIQRCPSLAAAHPSPLFNFKPHVEGVPMEHLVKLIPEHELQMARVPAPTQHSSNLGEYYD</sequence>